<reference evidence="9" key="1">
    <citation type="journal article" date="2017" name="Appl. Environ. Microbiol.">
        <title>Genomic Analysis of Calderihabitans maritimus KKC1, a Thermophilic, Hydrogenogenic, Carboxydotrophic Bacterium Isolated from Marine Sediment.</title>
        <authorList>
            <person name="Omae K."/>
            <person name="Yoneda Y."/>
            <person name="Fukuyama Y."/>
            <person name="Yoshida T."/>
            <person name="Sako Y."/>
        </authorList>
    </citation>
    <scope>NUCLEOTIDE SEQUENCE [LARGE SCALE GENOMIC DNA]</scope>
    <source>
        <strain evidence="9">KKC1</strain>
    </source>
</reference>
<dbReference type="GO" id="GO:0016020">
    <property type="term" value="C:membrane"/>
    <property type="evidence" value="ECO:0007669"/>
    <property type="project" value="UniProtKB-SubCell"/>
</dbReference>
<feature type="transmembrane region" description="Helical" evidence="6">
    <location>
        <begin position="225"/>
        <end position="243"/>
    </location>
</feature>
<accession>A0A1Z5HX98</accession>
<evidence type="ECO:0000259" key="7">
    <source>
        <dbReference type="Pfam" id="PF04932"/>
    </source>
</evidence>
<evidence type="ECO:0000256" key="5">
    <source>
        <dbReference type="PROSITE-ProRule" id="PRU00339"/>
    </source>
</evidence>
<gene>
    <name evidence="8" type="ORF">KKC1_32480</name>
</gene>
<feature type="transmembrane region" description="Helical" evidence="6">
    <location>
        <begin position="153"/>
        <end position="172"/>
    </location>
</feature>
<feature type="domain" description="O-antigen ligase-related" evidence="7">
    <location>
        <begin position="185"/>
        <end position="338"/>
    </location>
</feature>
<name>A0A1Z5HX98_9FIRM</name>
<dbReference type="AlphaFoldDB" id="A0A1Z5HX98"/>
<feature type="transmembrane region" description="Helical" evidence="6">
    <location>
        <begin position="383"/>
        <end position="399"/>
    </location>
</feature>
<protein>
    <submittedName>
        <fullName evidence="8">O-antigen polymerase</fullName>
    </submittedName>
</protein>
<evidence type="ECO:0000256" key="2">
    <source>
        <dbReference type="ARBA" id="ARBA00022692"/>
    </source>
</evidence>
<dbReference type="SMART" id="SM00028">
    <property type="entry name" value="TPR"/>
    <property type="match status" value="3"/>
</dbReference>
<feature type="transmembrane region" description="Helical" evidence="6">
    <location>
        <begin position="419"/>
        <end position="437"/>
    </location>
</feature>
<feature type="transmembrane region" description="Helical" evidence="6">
    <location>
        <begin position="330"/>
        <end position="348"/>
    </location>
</feature>
<feature type="transmembrane region" description="Helical" evidence="6">
    <location>
        <begin position="119"/>
        <end position="141"/>
    </location>
</feature>
<dbReference type="InterPro" id="IPR019734">
    <property type="entry name" value="TPR_rpt"/>
</dbReference>
<sequence>MEKGLLRREHPGLLAAMLVLGTAPLLGNAYAWPVQLVYFILMAVTLLYYWRKAGREGQFLVPGRRLFAVLLLYILTATLTLFWTVDINNTLMGLLQLYFYLFLFYLVSATFQREQMEKLVGIVLFSGISVAALGILSYLLLKNQRVHSTFINPNALGIYLAMVVLLALSLYLHRPRKSRLLCGGIVLLGICLMLTFSRGSLLALVFSLPLVLAGIPAGRSRREALARLVLVGLTVIAGTKLVMETAPYLQQTQWAPDLLASLVRSRSFLPSSVAGRWSFWVVAAKMIADRPWGGFGLGNYHRVYFNYYNYDRFYSRYAHNHYLQTAAETGIPSLLLFLLFLLLFYRLIYQKRTYVREPRYFYGMTAAATAFLLHIGIDFSWDMPAVTMLFWALLGLLVAQLREAGAIFSTYRSTRSGRWIALAVLLFFLAGTVQQAAGEWAVSRGHRALREGEKKEALRWYSVAAAINPWNARYHSYRALTLVSGEEGKPAERAQAVAWLRRAVSLSPYNDYYHLRLGQLLWQQGELEEARRYLSRATFLGGFKPEPYVALGNFYLSRGNLPAAEEVFRRGLQLADFALVNAPDELKRIELQKAVADLHLGLARVYDLRRDYARAARELKEVLQVFPGQPVALKVLEEYRKTGKI</sequence>
<dbReference type="Proteomes" id="UP000197032">
    <property type="component" value="Unassembled WGS sequence"/>
</dbReference>
<dbReference type="SUPFAM" id="SSF48452">
    <property type="entry name" value="TPR-like"/>
    <property type="match status" value="1"/>
</dbReference>
<evidence type="ECO:0000256" key="4">
    <source>
        <dbReference type="ARBA" id="ARBA00023136"/>
    </source>
</evidence>
<feature type="transmembrane region" description="Helical" evidence="6">
    <location>
        <begin position="179"/>
        <end position="196"/>
    </location>
</feature>
<organism evidence="8 9">
    <name type="scientific">Calderihabitans maritimus</name>
    <dbReference type="NCBI Taxonomy" id="1246530"/>
    <lineage>
        <taxon>Bacteria</taxon>
        <taxon>Bacillati</taxon>
        <taxon>Bacillota</taxon>
        <taxon>Clostridia</taxon>
        <taxon>Neomoorellales</taxon>
        <taxon>Calderihabitantaceae</taxon>
        <taxon>Calderihabitans</taxon>
    </lineage>
</organism>
<keyword evidence="4 6" id="KW-0472">Membrane</keyword>
<comment type="subcellular location">
    <subcellularLocation>
        <location evidence="1">Membrane</location>
        <topology evidence="1">Multi-pass membrane protein</topology>
    </subcellularLocation>
</comment>
<evidence type="ECO:0000256" key="3">
    <source>
        <dbReference type="ARBA" id="ARBA00022989"/>
    </source>
</evidence>
<feature type="transmembrane region" description="Helical" evidence="6">
    <location>
        <begin position="66"/>
        <end position="85"/>
    </location>
</feature>
<dbReference type="InterPro" id="IPR011990">
    <property type="entry name" value="TPR-like_helical_dom_sf"/>
</dbReference>
<dbReference type="RefSeq" id="WP_088555139.1">
    <property type="nucleotide sequence ID" value="NZ_BDGJ01000198.1"/>
</dbReference>
<evidence type="ECO:0000256" key="6">
    <source>
        <dbReference type="SAM" id="Phobius"/>
    </source>
</evidence>
<evidence type="ECO:0000256" key="1">
    <source>
        <dbReference type="ARBA" id="ARBA00004141"/>
    </source>
</evidence>
<dbReference type="PANTHER" id="PTHR37422:SF23">
    <property type="entry name" value="TEICHURONIC ACID BIOSYNTHESIS PROTEIN TUAE"/>
    <property type="match status" value="1"/>
</dbReference>
<dbReference type="PANTHER" id="PTHR37422">
    <property type="entry name" value="TEICHURONIC ACID BIOSYNTHESIS PROTEIN TUAE"/>
    <property type="match status" value="1"/>
</dbReference>
<evidence type="ECO:0000313" key="8">
    <source>
        <dbReference type="EMBL" id="GAW94134.1"/>
    </source>
</evidence>
<dbReference type="Pfam" id="PF04932">
    <property type="entry name" value="Wzy_C"/>
    <property type="match status" value="1"/>
</dbReference>
<keyword evidence="5" id="KW-0802">TPR repeat</keyword>
<dbReference type="OrthoDB" id="1808577at2"/>
<keyword evidence="2 6" id="KW-0812">Transmembrane</keyword>
<feature type="transmembrane region" description="Helical" evidence="6">
    <location>
        <begin position="202"/>
        <end position="218"/>
    </location>
</feature>
<feature type="transmembrane region" description="Helical" evidence="6">
    <location>
        <begin position="36"/>
        <end position="54"/>
    </location>
</feature>
<feature type="transmembrane region" description="Helical" evidence="6">
    <location>
        <begin position="91"/>
        <end position="107"/>
    </location>
</feature>
<keyword evidence="9" id="KW-1185">Reference proteome</keyword>
<dbReference type="Pfam" id="PF13432">
    <property type="entry name" value="TPR_16"/>
    <property type="match status" value="1"/>
</dbReference>
<dbReference type="Gene3D" id="1.25.40.10">
    <property type="entry name" value="Tetratricopeptide repeat domain"/>
    <property type="match status" value="1"/>
</dbReference>
<evidence type="ECO:0000313" key="9">
    <source>
        <dbReference type="Proteomes" id="UP000197032"/>
    </source>
</evidence>
<dbReference type="InterPro" id="IPR007016">
    <property type="entry name" value="O-antigen_ligase-rel_domated"/>
</dbReference>
<comment type="caution">
    <text evidence="8">The sequence shown here is derived from an EMBL/GenBank/DDBJ whole genome shotgun (WGS) entry which is preliminary data.</text>
</comment>
<dbReference type="InterPro" id="IPR051533">
    <property type="entry name" value="WaaL-like"/>
</dbReference>
<keyword evidence="3 6" id="KW-1133">Transmembrane helix</keyword>
<dbReference type="PROSITE" id="PS50005">
    <property type="entry name" value="TPR"/>
    <property type="match status" value="1"/>
</dbReference>
<dbReference type="EMBL" id="BDGJ01000198">
    <property type="protein sequence ID" value="GAW94134.1"/>
    <property type="molecule type" value="Genomic_DNA"/>
</dbReference>
<proteinExistence type="predicted"/>
<feature type="repeat" description="TPR" evidence="5">
    <location>
        <begin position="545"/>
        <end position="578"/>
    </location>
</feature>
<feature type="transmembrane region" description="Helical" evidence="6">
    <location>
        <begin position="360"/>
        <end position="377"/>
    </location>
</feature>